<dbReference type="GO" id="GO:0006508">
    <property type="term" value="P:proteolysis"/>
    <property type="evidence" value="ECO:0007669"/>
    <property type="project" value="InterPro"/>
</dbReference>
<evidence type="ECO:0000256" key="3">
    <source>
        <dbReference type="ARBA" id="ARBA00023157"/>
    </source>
</evidence>
<dbReference type="InterPro" id="IPR001548">
    <property type="entry name" value="Peptidase_M2"/>
</dbReference>
<dbReference type="PROSITE" id="PS52011">
    <property type="entry name" value="PEPTIDASE_M2"/>
    <property type="match status" value="1"/>
</dbReference>
<name>A0AAV8XAK9_9CUCU</name>
<protein>
    <recommendedName>
        <fullName evidence="8">Homing endonuclease LAGLIDADG domain-containing protein</fullName>
    </recommendedName>
</protein>
<evidence type="ECO:0000256" key="2">
    <source>
        <dbReference type="ARBA" id="ARBA00022729"/>
    </source>
</evidence>
<keyword evidence="4" id="KW-0325">Glycoprotein</keyword>
<evidence type="ECO:0000313" key="7">
    <source>
        <dbReference type="Proteomes" id="UP001162156"/>
    </source>
</evidence>
<evidence type="ECO:0000256" key="1">
    <source>
        <dbReference type="ARBA" id="ARBA00008139"/>
    </source>
</evidence>
<accession>A0AAV8XAK9</accession>
<sequence>MDEKTMRVGSTLHWSETLEIMTGSKMATAEPLLEYFGPLYNFLKRENGKYDNYLKFKPKFKKIFVPWNGKGRCYKILNLVMTLHLHVSRNTLQIWLGVGNTMHFLHTLISIHKQSNTSLKMEQSPFSLQYRA</sequence>
<dbReference type="GO" id="GO:0008237">
    <property type="term" value="F:metallopeptidase activity"/>
    <property type="evidence" value="ECO:0007669"/>
    <property type="project" value="InterPro"/>
</dbReference>
<dbReference type="SUPFAM" id="SSF55486">
    <property type="entry name" value="Metalloproteases ('zincins'), catalytic domain"/>
    <property type="match status" value="1"/>
</dbReference>
<comment type="similarity">
    <text evidence="1 5">Belongs to the peptidase M2 family.</text>
</comment>
<proteinExistence type="inferred from homology"/>
<dbReference type="Pfam" id="PF01401">
    <property type="entry name" value="Peptidase_M2"/>
    <property type="match status" value="1"/>
</dbReference>
<comment type="caution">
    <text evidence="6">The sequence shown here is derived from an EMBL/GenBank/DDBJ whole genome shotgun (WGS) entry which is preliminary data.</text>
</comment>
<gene>
    <name evidence="6" type="ORF">NQ314_012773</name>
</gene>
<organism evidence="6 7">
    <name type="scientific">Rhamnusium bicolor</name>
    <dbReference type="NCBI Taxonomy" id="1586634"/>
    <lineage>
        <taxon>Eukaryota</taxon>
        <taxon>Metazoa</taxon>
        <taxon>Ecdysozoa</taxon>
        <taxon>Arthropoda</taxon>
        <taxon>Hexapoda</taxon>
        <taxon>Insecta</taxon>
        <taxon>Pterygota</taxon>
        <taxon>Neoptera</taxon>
        <taxon>Endopterygota</taxon>
        <taxon>Coleoptera</taxon>
        <taxon>Polyphaga</taxon>
        <taxon>Cucujiformia</taxon>
        <taxon>Chrysomeloidea</taxon>
        <taxon>Cerambycidae</taxon>
        <taxon>Lepturinae</taxon>
        <taxon>Rhagiini</taxon>
        <taxon>Rhamnusium</taxon>
    </lineage>
</organism>
<dbReference type="GO" id="GO:0008241">
    <property type="term" value="F:peptidyl-dipeptidase activity"/>
    <property type="evidence" value="ECO:0007669"/>
    <property type="project" value="InterPro"/>
</dbReference>
<evidence type="ECO:0000256" key="4">
    <source>
        <dbReference type="ARBA" id="ARBA00023180"/>
    </source>
</evidence>
<reference evidence="6" key="1">
    <citation type="journal article" date="2023" name="Insect Mol. Biol.">
        <title>Genome sequencing provides insights into the evolution of gene families encoding plant cell wall-degrading enzymes in longhorned beetles.</title>
        <authorList>
            <person name="Shin N.R."/>
            <person name="Okamura Y."/>
            <person name="Kirsch R."/>
            <person name="Pauchet Y."/>
        </authorList>
    </citation>
    <scope>NUCLEOTIDE SEQUENCE</scope>
    <source>
        <strain evidence="6">RBIC_L_NR</strain>
    </source>
</reference>
<dbReference type="EMBL" id="JANEYF010003573">
    <property type="protein sequence ID" value="KAJ8935481.1"/>
    <property type="molecule type" value="Genomic_DNA"/>
</dbReference>
<evidence type="ECO:0000313" key="6">
    <source>
        <dbReference type="EMBL" id="KAJ8935481.1"/>
    </source>
</evidence>
<comment type="caution">
    <text evidence="5">Lacks conserved residue(s) required for the propagation of feature annotation.</text>
</comment>
<keyword evidence="2" id="KW-0732">Signal</keyword>
<evidence type="ECO:0000256" key="5">
    <source>
        <dbReference type="PROSITE-ProRule" id="PRU01355"/>
    </source>
</evidence>
<dbReference type="Proteomes" id="UP001162156">
    <property type="component" value="Unassembled WGS sequence"/>
</dbReference>
<dbReference type="GO" id="GO:0016020">
    <property type="term" value="C:membrane"/>
    <property type="evidence" value="ECO:0007669"/>
    <property type="project" value="InterPro"/>
</dbReference>
<keyword evidence="7" id="KW-1185">Reference proteome</keyword>
<keyword evidence="3" id="KW-1015">Disulfide bond</keyword>
<dbReference type="AlphaFoldDB" id="A0AAV8XAK9"/>
<evidence type="ECO:0008006" key="8">
    <source>
        <dbReference type="Google" id="ProtNLM"/>
    </source>
</evidence>